<dbReference type="EMBL" id="JNVU01000002">
    <property type="protein sequence ID" value="KEI46122.1"/>
    <property type="molecule type" value="Genomic_DNA"/>
</dbReference>
<dbReference type="Proteomes" id="UP000031419">
    <property type="component" value="Unassembled WGS sequence"/>
</dbReference>
<dbReference type="AlphaFoldDB" id="A0A073B4E1"/>
<name>A0A073B4E1_9PSEU</name>
<proteinExistence type="predicted"/>
<dbReference type="OrthoDB" id="3173471at2"/>
<accession>A0A073B4E1</accession>
<evidence type="ECO:0000313" key="1">
    <source>
        <dbReference type="EMBL" id="KEI46122.1"/>
    </source>
</evidence>
<sequence>MPRSAAEREFGAEAVAESVAGGELLELWPGVLVLASNAEEPLTRASAALWRAGPQAVLSGLTAAAMHGCRAAAGREIHVTVPYDCERRSAPGLRVHQAWLRESDVLLLDGLRTFALDVALTELLCSGPDRIALACLEQALHQLGGAAEEFRARLGVRLALRRDRRGTRRAAALLELAWSRAPQLFPVPG</sequence>
<organism evidence="1 2">
    <name type="scientific">Saccharopolyspora rectivirgula</name>
    <dbReference type="NCBI Taxonomy" id="28042"/>
    <lineage>
        <taxon>Bacteria</taxon>
        <taxon>Bacillati</taxon>
        <taxon>Actinomycetota</taxon>
        <taxon>Actinomycetes</taxon>
        <taxon>Pseudonocardiales</taxon>
        <taxon>Pseudonocardiaceae</taxon>
        <taxon>Saccharopolyspora</taxon>
    </lineage>
</organism>
<reference evidence="1 2" key="1">
    <citation type="submission" date="2014-06" db="EMBL/GenBank/DDBJ databases">
        <title>Saccharopolyspora rectivirgula DSM-43113 Genome sequencing.</title>
        <authorList>
            <person name="Barrera C."/>
            <person name="Millon L."/>
            <person name="Rognon B."/>
            <person name="Zaugg C."/>
            <person name="Monod M."/>
        </authorList>
    </citation>
    <scope>NUCLEOTIDE SEQUENCE [LARGE SCALE GENOMIC DNA]</scope>
    <source>
        <strain evidence="1 2">DSM 43113</strain>
    </source>
</reference>
<comment type="caution">
    <text evidence="1">The sequence shown here is derived from an EMBL/GenBank/DDBJ whole genome shotgun (WGS) entry which is preliminary data.</text>
</comment>
<dbReference type="STRING" id="28042.GU90_00270"/>
<evidence type="ECO:0000313" key="2">
    <source>
        <dbReference type="Proteomes" id="UP000031419"/>
    </source>
</evidence>
<keyword evidence="2" id="KW-1185">Reference proteome</keyword>
<dbReference type="eggNOG" id="COG2852">
    <property type="taxonomic scope" value="Bacteria"/>
</dbReference>
<protein>
    <submittedName>
        <fullName evidence="1">Uncharacterized protein</fullName>
    </submittedName>
</protein>
<gene>
    <name evidence="1" type="ORF">GU90_00270</name>
</gene>